<evidence type="ECO:0000256" key="1">
    <source>
        <dbReference type="SAM" id="MobiDB-lite"/>
    </source>
</evidence>
<organism evidence="2 3">
    <name type="scientific">Sediminivirga luteola</name>
    <dbReference type="NCBI Taxonomy" id="1774748"/>
    <lineage>
        <taxon>Bacteria</taxon>
        <taxon>Bacillati</taxon>
        <taxon>Actinomycetota</taxon>
        <taxon>Actinomycetes</taxon>
        <taxon>Micrococcales</taxon>
        <taxon>Brevibacteriaceae</taxon>
        <taxon>Sediminivirga</taxon>
    </lineage>
</organism>
<proteinExistence type="predicted"/>
<protein>
    <submittedName>
        <fullName evidence="2">Uncharacterized protein</fullName>
    </submittedName>
</protein>
<reference evidence="2" key="1">
    <citation type="journal article" date="2014" name="Int. J. Syst. Evol. Microbiol.">
        <title>Complete genome sequence of Corynebacterium casei LMG S-19264T (=DSM 44701T), isolated from a smear-ripened cheese.</title>
        <authorList>
            <consortium name="US DOE Joint Genome Institute (JGI-PGF)"/>
            <person name="Walter F."/>
            <person name="Albersmeier A."/>
            <person name="Kalinowski J."/>
            <person name="Ruckert C."/>
        </authorList>
    </citation>
    <scope>NUCLEOTIDE SEQUENCE</scope>
    <source>
        <strain evidence="2">CGMCC 1.12785</strain>
    </source>
</reference>
<evidence type="ECO:0000313" key="2">
    <source>
        <dbReference type="EMBL" id="GGA01560.1"/>
    </source>
</evidence>
<reference evidence="2" key="2">
    <citation type="submission" date="2020-09" db="EMBL/GenBank/DDBJ databases">
        <authorList>
            <person name="Sun Q."/>
            <person name="Zhou Y."/>
        </authorList>
    </citation>
    <scope>NUCLEOTIDE SEQUENCE</scope>
    <source>
        <strain evidence="2">CGMCC 1.12785</strain>
    </source>
</reference>
<gene>
    <name evidence="2" type="ORF">GCM10011333_00010</name>
</gene>
<accession>A0A8J2TTF6</accession>
<dbReference type="Proteomes" id="UP000616114">
    <property type="component" value="Unassembled WGS sequence"/>
</dbReference>
<sequence length="183" mass="19670">MGKLAANAGPQLTGYRTKVCLATACPQLTGGDGLPSEDPEGQGSREDLTQNPEPGCRHDGADAAEALIVLVCSSGGPRSVNQDNFVLHYVQYESTGRSAVRVRVHLRASAKRPEISDSDVIAAFEGALRSRARDTHPVQWLGVGVDRSGRLLEWIAVAVEPEGWLVFHAMAATAKVLKELRMR</sequence>
<evidence type="ECO:0000313" key="3">
    <source>
        <dbReference type="Proteomes" id="UP000616114"/>
    </source>
</evidence>
<dbReference type="AlphaFoldDB" id="A0A8J2TTF6"/>
<feature type="region of interest" description="Disordered" evidence="1">
    <location>
        <begin position="30"/>
        <end position="58"/>
    </location>
</feature>
<comment type="caution">
    <text evidence="2">The sequence shown here is derived from an EMBL/GenBank/DDBJ whole genome shotgun (WGS) entry which is preliminary data.</text>
</comment>
<dbReference type="EMBL" id="BMFY01000001">
    <property type="protein sequence ID" value="GGA01560.1"/>
    <property type="molecule type" value="Genomic_DNA"/>
</dbReference>
<keyword evidence="3" id="KW-1185">Reference proteome</keyword>
<name>A0A8J2TTF6_9MICO</name>